<dbReference type="GO" id="GO:0016020">
    <property type="term" value="C:membrane"/>
    <property type="evidence" value="ECO:0007669"/>
    <property type="project" value="UniProtKB-SubCell"/>
</dbReference>
<feature type="transmembrane region" description="Helical" evidence="6">
    <location>
        <begin position="320"/>
        <end position="342"/>
    </location>
</feature>
<feature type="transmembrane region" description="Helical" evidence="6">
    <location>
        <begin position="195"/>
        <end position="217"/>
    </location>
</feature>
<keyword evidence="3 6" id="KW-1133">Transmembrane helix</keyword>
<evidence type="ECO:0000256" key="5">
    <source>
        <dbReference type="SAM" id="MobiDB-lite"/>
    </source>
</evidence>
<feature type="transmembrane region" description="Helical" evidence="6">
    <location>
        <begin position="395"/>
        <end position="415"/>
    </location>
</feature>
<protein>
    <submittedName>
        <fullName evidence="9">MFS domain-containing protein</fullName>
    </submittedName>
</protein>
<evidence type="ECO:0000259" key="7">
    <source>
        <dbReference type="PROSITE" id="PS50850"/>
    </source>
</evidence>
<evidence type="ECO:0000313" key="8">
    <source>
        <dbReference type="Proteomes" id="UP000046395"/>
    </source>
</evidence>
<feature type="transmembrane region" description="Helical" evidence="6">
    <location>
        <begin position="258"/>
        <end position="278"/>
    </location>
</feature>
<keyword evidence="4 6" id="KW-0472">Membrane</keyword>
<evidence type="ECO:0000313" key="9">
    <source>
        <dbReference type="WBParaSite" id="TMUE_2000010238.1"/>
    </source>
</evidence>
<dbReference type="InterPro" id="IPR050382">
    <property type="entry name" value="MFS_Na/Anion_cotransporter"/>
</dbReference>
<dbReference type="PANTHER" id="PTHR11662:SF399">
    <property type="entry name" value="FI19708P1-RELATED"/>
    <property type="match status" value="1"/>
</dbReference>
<dbReference type="Gene3D" id="1.20.1250.20">
    <property type="entry name" value="MFS general substrate transporter like domains"/>
    <property type="match status" value="2"/>
</dbReference>
<evidence type="ECO:0000256" key="3">
    <source>
        <dbReference type="ARBA" id="ARBA00022989"/>
    </source>
</evidence>
<evidence type="ECO:0000256" key="2">
    <source>
        <dbReference type="ARBA" id="ARBA00022692"/>
    </source>
</evidence>
<dbReference type="PROSITE" id="PS50850">
    <property type="entry name" value="MFS"/>
    <property type="match status" value="1"/>
</dbReference>
<accession>A0A5S6QSX3</accession>
<feature type="domain" description="Major facilitator superfamily (MFS) profile" evidence="7">
    <location>
        <begin position="58"/>
        <end position="513"/>
    </location>
</feature>
<feature type="region of interest" description="Disordered" evidence="5">
    <location>
        <begin position="9"/>
        <end position="40"/>
    </location>
</feature>
<dbReference type="SUPFAM" id="SSF103473">
    <property type="entry name" value="MFS general substrate transporter"/>
    <property type="match status" value="1"/>
</dbReference>
<dbReference type="Pfam" id="PF07690">
    <property type="entry name" value="MFS_1"/>
    <property type="match status" value="1"/>
</dbReference>
<sequence length="535" mass="58601">MKVATFRNFNRCTSGAHPAMRKDGQAKRKRQRSGRKENAGASVGVHGIPLWRSTRLVVILITFLGMLVFTLMRGLIGFAMICMVNTTALALLDPSADEVRQARFNRSNELECPMSSADWQRDYDGQFVWSIPHQSFIFAAASWGELFADLPAGYLVHRYGPKLLLGIGGVIGATATLLTPWASTFGYTAVAATRFFVGVSFAALWPSKSVIVSAWTVKEERSTALSLVTAGNQLSTVLIMPLSAALCKQKAIFGGWPAIFYLTAIAVILWLLLWLSYVKNSPQQHRQISAQEKSFLQGNTVTVEHQSINKPTLKLLARPAVLVVILCQGAATWGMFSLLLYLPQYLRDVMMVDMQKNGLYSAAPFLSQLLFRILFGIVADALYKKCRIHRTTIVKLFNTTGFFSLGSLMFASTFINCKLSTLAVFTISLGTGLWSTVVAGYVTSMILVLPKCAGIISSCSKFFGTSLGVILPYIVGVVIRDGSQSEWQLLFGLSLGILFLSGFAFLIWGSGEEIISKKNTNTLSKNANSDNPSNV</sequence>
<keyword evidence="8" id="KW-1185">Reference proteome</keyword>
<dbReference type="Proteomes" id="UP000046395">
    <property type="component" value="Unassembled WGS sequence"/>
</dbReference>
<feature type="transmembrane region" description="Helical" evidence="6">
    <location>
        <begin position="56"/>
        <end position="81"/>
    </location>
</feature>
<evidence type="ECO:0000256" key="4">
    <source>
        <dbReference type="ARBA" id="ARBA00023136"/>
    </source>
</evidence>
<feature type="transmembrane region" description="Helical" evidence="6">
    <location>
        <begin position="136"/>
        <end position="156"/>
    </location>
</feature>
<reference evidence="9" key="1">
    <citation type="submission" date="2019-12" db="UniProtKB">
        <authorList>
            <consortium name="WormBaseParasite"/>
        </authorList>
    </citation>
    <scope>IDENTIFICATION</scope>
</reference>
<feature type="transmembrane region" description="Helical" evidence="6">
    <location>
        <begin position="487"/>
        <end position="508"/>
    </location>
</feature>
<dbReference type="GO" id="GO:0006820">
    <property type="term" value="P:monoatomic anion transport"/>
    <property type="evidence" value="ECO:0007669"/>
    <property type="project" value="TreeGrafter"/>
</dbReference>
<evidence type="ECO:0000256" key="1">
    <source>
        <dbReference type="ARBA" id="ARBA00004141"/>
    </source>
</evidence>
<feature type="transmembrane region" description="Helical" evidence="6">
    <location>
        <begin position="421"/>
        <end position="442"/>
    </location>
</feature>
<proteinExistence type="predicted"/>
<dbReference type="GO" id="GO:0022857">
    <property type="term" value="F:transmembrane transporter activity"/>
    <property type="evidence" value="ECO:0007669"/>
    <property type="project" value="InterPro"/>
</dbReference>
<dbReference type="InterPro" id="IPR011701">
    <property type="entry name" value="MFS"/>
</dbReference>
<keyword evidence="2 6" id="KW-0812">Transmembrane</keyword>
<comment type="subcellular location">
    <subcellularLocation>
        <location evidence="1">Membrane</location>
        <topology evidence="1">Multi-pass membrane protein</topology>
    </subcellularLocation>
</comment>
<organism evidence="8 9">
    <name type="scientific">Trichuris muris</name>
    <name type="common">Mouse whipworm</name>
    <dbReference type="NCBI Taxonomy" id="70415"/>
    <lineage>
        <taxon>Eukaryota</taxon>
        <taxon>Metazoa</taxon>
        <taxon>Ecdysozoa</taxon>
        <taxon>Nematoda</taxon>
        <taxon>Enoplea</taxon>
        <taxon>Dorylaimia</taxon>
        <taxon>Trichinellida</taxon>
        <taxon>Trichuridae</taxon>
        <taxon>Trichuris</taxon>
    </lineage>
</organism>
<dbReference type="WBParaSite" id="TMUE_2000010238.1">
    <property type="protein sequence ID" value="TMUE_2000010238.1"/>
    <property type="gene ID" value="WBGene00286800"/>
</dbReference>
<feature type="transmembrane region" description="Helical" evidence="6">
    <location>
        <begin position="362"/>
        <end position="383"/>
    </location>
</feature>
<evidence type="ECO:0000256" key="6">
    <source>
        <dbReference type="SAM" id="Phobius"/>
    </source>
</evidence>
<dbReference type="InterPro" id="IPR036259">
    <property type="entry name" value="MFS_trans_sf"/>
</dbReference>
<feature type="transmembrane region" description="Helical" evidence="6">
    <location>
        <begin position="454"/>
        <end position="475"/>
    </location>
</feature>
<dbReference type="STRING" id="70415.A0A5S6QSX3"/>
<dbReference type="AlphaFoldDB" id="A0A5S6QSX3"/>
<dbReference type="InterPro" id="IPR020846">
    <property type="entry name" value="MFS_dom"/>
</dbReference>
<feature type="transmembrane region" description="Helical" evidence="6">
    <location>
        <begin position="224"/>
        <end position="246"/>
    </location>
</feature>
<name>A0A5S6QSX3_TRIMR</name>
<dbReference type="PANTHER" id="PTHR11662">
    <property type="entry name" value="SOLUTE CARRIER FAMILY 17"/>
    <property type="match status" value="1"/>
</dbReference>
<feature type="transmembrane region" description="Helical" evidence="6">
    <location>
        <begin position="163"/>
        <end position="183"/>
    </location>
</feature>
<dbReference type="FunFam" id="1.20.1250.20:FF:000532">
    <property type="entry name" value="SLC (SoLute Carrier) homolog"/>
    <property type="match status" value="1"/>
</dbReference>